<evidence type="ECO:0000313" key="3">
    <source>
        <dbReference type="Proteomes" id="UP000219338"/>
    </source>
</evidence>
<sequence length="46" mass="4889">MESDSKGTVESPEKSSKIDDFVSHSVAEALQLPEGVSDSVRNIGEP</sequence>
<evidence type="ECO:0000313" key="2">
    <source>
        <dbReference type="EMBL" id="SJL18854.1"/>
    </source>
</evidence>
<organism evidence="2 3">
    <name type="scientific">Armillaria ostoyae</name>
    <name type="common">Armillaria root rot fungus</name>
    <dbReference type="NCBI Taxonomy" id="47428"/>
    <lineage>
        <taxon>Eukaryota</taxon>
        <taxon>Fungi</taxon>
        <taxon>Dikarya</taxon>
        <taxon>Basidiomycota</taxon>
        <taxon>Agaricomycotina</taxon>
        <taxon>Agaricomycetes</taxon>
        <taxon>Agaricomycetidae</taxon>
        <taxon>Agaricales</taxon>
        <taxon>Marasmiineae</taxon>
        <taxon>Physalacriaceae</taxon>
        <taxon>Armillaria</taxon>
    </lineage>
</organism>
<accession>A0A284SCW8</accession>
<reference evidence="3" key="1">
    <citation type="journal article" date="2017" name="Nat. Ecol. Evol.">
        <title>Genome expansion and lineage-specific genetic innovations in the forest pathogenic fungi Armillaria.</title>
        <authorList>
            <person name="Sipos G."/>
            <person name="Prasanna A.N."/>
            <person name="Walter M.C."/>
            <person name="O'Connor E."/>
            <person name="Balint B."/>
            <person name="Krizsan K."/>
            <person name="Kiss B."/>
            <person name="Hess J."/>
            <person name="Varga T."/>
            <person name="Slot J."/>
            <person name="Riley R."/>
            <person name="Boka B."/>
            <person name="Rigling D."/>
            <person name="Barry K."/>
            <person name="Lee J."/>
            <person name="Mihaltcheva S."/>
            <person name="LaButti K."/>
            <person name="Lipzen A."/>
            <person name="Waldron R."/>
            <person name="Moloney N.M."/>
            <person name="Sperisen C."/>
            <person name="Kredics L."/>
            <person name="Vagvoelgyi C."/>
            <person name="Patrignani A."/>
            <person name="Fitzpatrick D."/>
            <person name="Nagy I."/>
            <person name="Doyle S."/>
            <person name="Anderson J.B."/>
            <person name="Grigoriev I.V."/>
            <person name="Gueldener U."/>
            <person name="Muensterkoetter M."/>
            <person name="Nagy L.G."/>
        </authorList>
    </citation>
    <scope>NUCLEOTIDE SEQUENCE [LARGE SCALE GENOMIC DNA]</scope>
    <source>
        <strain evidence="3">C18/9</strain>
    </source>
</reference>
<protein>
    <submittedName>
        <fullName evidence="2">Uncharacterized protein</fullName>
    </submittedName>
</protein>
<gene>
    <name evidence="2" type="ORF">ARMOST_22456</name>
</gene>
<feature type="region of interest" description="Disordered" evidence="1">
    <location>
        <begin position="1"/>
        <end position="22"/>
    </location>
</feature>
<dbReference type="EMBL" id="FUEG01000072">
    <property type="protein sequence ID" value="SJL18854.1"/>
    <property type="molecule type" value="Genomic_DNA"/>
</dbReference>
<name>A0A284SCW8_ARMOS</name>
<keyword evidence="3" id="KW-1185">Reference proteome</keyword>
<dbReference type="Proteomes" id="UP000219338">
    <property type="component" value="Unassembled WGS sequence"/>
</dbReference>
<dbReference type="AlphaFoldDB" id="A0A284SCW8"/>
<proteinExistence type="predicted"/>
<evidence type="ECO:0000256" key="1">
    <source>
        <dbReference type="SAM" id="MobiDB-lite"/>
    </source>
</evidence>